<keyword evidence="5" id="KW-0378">Hydrolase</keyword>
<dbReference type="InterPro" id="IPR041373">
    <property type="entry name" value="RT_RNaseH"/>
</dbReference>
<organism evidence="8 9">
    <name type="scientific">Phytophthora megakarya</name>
    <dbReference type="NCBI Taxonomy" id="4795"/>
    <lineage>
        <taxon>Eukaryota</taxon>
        <taxon>Sar</taxon>
        <taxon>Stramenopiles</taxon>
        <taxon>Oomycota</taxon>
        <taxon>Peronosporomycetes</taxon>
        <taxon>Peronosporales</taxon>
        <taxon>Peronosporaceae</taxon>
        <taxon>Phytophthora</taxon>
    </lineage>
</organism>
<evidence type="ECO:0000256" key="3">
    <source>
        <dbReference type="ARBA" id="ARBA00022722"/>
    </source>
</evidence>
<reference evidence="9" key="1">
    <citation type="submission" date="2017-03" db="EMBL/GenBank/DDBJ databases">
        <title>Phytopthora megakarya and P. palmivora, two closely related causual agents of cacao black pod achieved similar genome size and gene model numbers by different mechanisms.</title>
        <authorList>
            <person name="Ali S."/>
            <person name="Shao J."/>
            <person name="Larry D.J."/>
            <person name="Kronmiller B."/>
            <person name="Shen D."/>
            <person name="Strem M.D."/>
            <person name="Melnick R.L."/>
            <person name="Guiltinan M.J."/>
            <person name="Tyler B.M."/>
            <person name="Meinhardt L.W."/>
            <person name="Bailey B.A."/>
        </authorList>
    </citation>
    <scope>NUCLEOTIDE SEQUENCE [LARGE SCALE GENOMIC DNA]</scope>
    <source>
        <strain evidence="9">zdho120</strain>
    </source>
</reference>
<evidence type="ECO:0000256" key="1">
    <source>
        <dbReference type="ARBA" id="ARBA00022679"/>
    </source>
</evidence>
<dbReference type="GO" id="GO:0016787">
    <property type="term" value="F:hydrolase activity"/>
    <property type="evidence" value="ECO:0007669"/>
    <property type="project" value="UniProtKB-KW"/>
</dbReference>
<proteinExistence type="predicted"/>
<keyword evidence="2" id="KW-0548">Nucleotidyltransferase</keyword>
<dbReference type="AlphaFoldDB" id="A0A225V8Q0"/>
<keyword evidence="1" id="KW-0808">Transferase</keyword>
<keyword evidence="3" id="KW-0540">Nuclease</keyword>
<evidence type="ECO:0000256" key="6">
    <source>
        <dbReference type="ARBA" id="ARBA00022918"/>
    </source>
</evidence>
<name>A0A225V8Q0_9STRA</name>
<gene>
    <name evidence="8" type="ORF">PHMEG_00027505</name>
</gene>
<feature type="domain" description="Reverse transcriptase RNase H-like" evidence="7">
    <location>
        <begin position="2"/>
        <end position="61"/>
    </location>
</feature>
<evidence type="ECO:0000259" key="7">
    <source>
        <dbReference type="Pfam" id="PF17917"/>
    </source>
</evidence>
<keyword evidence="6" id="KW-0695">RNA-directed DNA polymerase</keyword>
<accession>A0A225V8Q0</accession>
<evidence type="ECO:0000256" key="4">
    <source>
        <dbReference type="ARBA" id="ARBA00022759"/>
    </source>
</evidence>
<dbReference type="OrthoDB" id="102856at2759"/>
<evidence type="ECO:0000256" key="2">
    <source>
        <dbReference type="ARBA" id="ARBA00022695"/>
    </source>
</evidence>
<dbReference type="EMBL" id="NBNE01007053">
    <property type="protein sequence ID" value="OWZ01167.1"/>
    <property type="molecule type" value="Genomic_DNA"/>
</dbReference>
<evidence type="ECO:0000313" key="8">
    <source>
        <dbReference type="EMBL" id="OWZ01167.1"/>
    </source>
</evidence>
<evidence type="ECO:0000256" key="5">
    <source>
        <dbReference type="ARBA" id="ARBA00022801"/>
    </source>
</evidence>
<sequence length="74" mass="8584">MQFEGEGRKQVMGYQSRQLKSKECNYPVHDKGLLATSYALIMFRVYLLREQTFAVNTDHAHCGQRRIDFICPSA</sequence>
<evidence type="ECO:0000313" key="9">
    <source>
        <dbReference type="Proteomes" id="UP000198211"/>
    </source>
</evidence>
<dbReference type="SUPFAM" id="SSF56672">
    <property type="entry name" value="DNA/RNA polymerases"/>
    <property type="match status" value="1"/>
</dbReference>
<protein>
    <recommendedName>
        <fullName evidence="7">Reverse transcriptase RNase H-like domain-containing protein</fullName>
    </recommendedName>
</protein>
<dbReference type="Proteomes" id="UP000198211">
    <property type="component" value="Unassembled WGS sequence"/>
</dbReference>
<dbReference type="InterPro" id="IPR043502">
    <property type="entry name" value="DNA/RNA_pol_sf"/>
</dbReference>
<dbReference type="GO" id="GO:0004519">
    <property type="term" value="F:endonuclease activity"/>
    <property type="evidence" value="ECO:0007669"/>
    <property type="project" value="UniProtKB-KW"/>
</dbReference>
<dbReference type="Pfam" id="PF17917">
    <property type="entry name" value="RT_RNaseH"/>
    <property type="match status" value="1"/>
</dbReference>
<keyword evidence="4" id="KW-0255">Endonuclease</keyword>
<dbReference type="GO" id="GO:0003964">
    <property type="term" value="F:RNA-directed DNA polymerase activity"/>
    <property type="evidence" value="ECO:0007669"/>
    <property type="project" value="UniProtKB-KW"/>
</dbReference>
<comment type="caution">
    <text evidence="8">The sequence shown here is derived from an EMBL/GenBank/DDBJ whole genome shotgun (WGS) entry which is preliminary data.</text>
</comment>
<keyword evidence="9" id="KW-1185">Reference proteome</keyword>